<comment type="caution">
    <text evidence="12">The sequence shown here is derived from an EMBL/GenBank/DDBJ whole genome shotgun (WGS) entry which is preliminary data.</text>
</comment>
<dbReference type="Pfam" id="PF00505">
    <property type="entry name" value="HMG_box"/>
    <property type="match status" value="1"/>
</dbReference>
<proteinExistence type="inferred from homology"/>
<evidence type="ECO:0000313" key="12">
    <source>
        <dbReference type="EMBL" id="PWA28139.1"/>
    </source>
</evidence>
<dbReference type="Gene3D" id="1.10.30.10">
    <property type="entry name" value="High mobility group box domain"/>
    <property type="match status" value="1"/>
</dbReference>
<dbReference type="GO" id="GO:0000978">
    <property type="term" value="F:RNA polymerase II cis-regulatory region sequence-specific DNA binding"/>
    <property type="evidence" value="ECO:0007669"/>
    <property type="project" value="TreeGrafter"/>
</dbReference>
<dbReference type="InterPro" id="IPR009071">
    <property type="entry name" value="HMG_box_dom"/>
</dbReference>
<dbReference type="SMART" id="SM00398">
    <property type="entry name" value="HMG"/>
    <property type="match status" value="1"/>
</dbReference>
<feature type="region of interest" description="Disordered" evidence="10">
    <location>
        <begin position="284"/>
        <end position="371"/>
    </location>
</feature>
<comment type="similarity">
    <text evidence="2">Belongs to the TCF/LEF family.</text>
</comment>
<dbReference type="InterPro" id="IPR024940">
    <property type="entry name" value="TCF/LEF"/>
</dbReference>
<protein>
    <recommendedName>
        <fullName evidence="11">HMG box domain-containing protein</fullName>
    </recommendedName>
</protein>
<comment type="subcellular location">
    <subcellularLocation>
        <location evidence="1">Nucleus</location>
    </subcellularLocation>
</comment>
<accession>A0A315VY38</accession>
<feature type="DNA-binding region" description="HMG box" evidence="9">
    <location>
        <begin position="136"/>
        <end position="204"/>
    </location>
</feature>
<feature type="region of interest" description="Disordered" evidence="10">
    <location>
        <begin position="453"/>
        <end position="482"/>
    </location>
</feature>
<feature type="domain" description="HMG box" evidence="11">
    <location>
        <begin position="136"/>
        <end position="204"/>
    </location>
</feature>
<evidence type="ECO:0000256" key="3">
    <source>
        <dbReference type="ARBA" id="ARBA00022687"/>
    </source>
</evidence>
<keyword evidence="8 9" id="KW-0539">Nucleus</keyword>
<keyword evidence="6" id="KW-0010">Activator</keyword>
<dbReference type="InterPro" id="IPR036910">
    <property type="entry name" value="HMG_box_dom_sf"/>
</dbReference>
<dbReference type="PROSITE" id="PS50118">
    <property type="entry name" value="HMG_BOX_2"/>
    <property type="match status" value="1"/>
</dbReference>
<dbReference type="GO" id="GO:0000981">
    <property type="term" value="F:DNA-binding transcription factor activity, RNA polymerase II-specific"/>
    <property type="evidence" value="ECO:0007669"/>
    <property type="project" value="TreeGrafter"/>
</dbReference>
<dbReference type="CDD" id="cd21996">
    <property type="entry name" value="HMG-box_TCF7-like"/>
    <property type="match status" value="1"/>
</dbReference>
<dbReference type="FunFam" id="1.10.30.10:FF:000001">
    <property type="entry name" value="transcription factor 7 isoform X2"/>
    <property type="match status" value="1"/>
</dbReference>
<dbReference type="PANTHER" id="PTHR10373">
    <property type="entry name" value="TRANSCRIPTION FACTOR 7 FAMILY MEMBER"/>
    <property type="match status" value="1"/>
</dbReference>
<evidence type="ECO:0000256" key="2">
    <source>
        <dbReference type="ARBA" id="ARBA00006569"/>
    </source>
</evidence>
<keyword evidence="4" id="KW-0805">Transcription regulation</keyword>
<keyword evidence="5 9" id="KW-0238">DNA-binding</keyword>
<feature type="region of interest" description="Disordered" evidence="10">
    <location>
        <begin position="242"/>
        <end position="267"/>
    </location>
</feature>
<dbReference type="PANTHER" id="PTHR10373:SF33">
    <property type="entry name" value="TRANSCRIPTION FACTOR 7"/>
    <property type="match status" value="1"/>
</dbReference>
<name>A0A315VY38_GAMAF</name>
<dbReference type="SUPFAM" id="SSF47095">
    <property type="entry name" value="HMG-box"/>
    <property type="match status" value="1"/>
</dbReference>
<dbReference type="Proteomes" id="UP000250572">
    <property type="component" value="Unassembled WGS sequence"/>
</dbReference>
<evidence type="ECO:0000259" key="11">
    <source>
        <dbReference type="PROSITE" id="PS50118"/>
    </source>
</evidence>
<sequence length="482" mass="53006">MILQTPPVATKPRFSVCFTSFCRMEQILTAEEMLFMNGLSENVAELNCDKQPSFDWPTQGSELQYCSLTSRGQIDSHAAAASSVHPLVPLLLHSDRHLPLRSPYSQPISRPDARQADPPSWTRPCYHGNSVSRRSVKKPLNAFMLYMKETRHQVLQEGQEKESSAINRILGRRWRALPRSEQSRFYDLAQKERRLHMQLYPGWSARDNYGKRKRKQLAGSSSRSEVICSQRPGTKFLQQQRLTASTRGEPLRPPARKGPFGFSTRSPGAELKTSFCSSLIQNKLGQQPGTRTPPAAEQGGTSWVLRSGSGSRLAPPLCPVLTRPSRCPSCGGQQGPRRQEHDRNRRPDVLLQEVEDRVPPDPGQAAGRGSAQILDRRHDQDREQTIAAATGQSRGNGSARDRTDPPGSGRNGSAVTDGTHVIVGQGVVPPEEPGGDVVGDDHVDAVVLVTHQDADDPGGAEEPAGPAVPPHPAGRVWRTQLR</sequence>
<evidence type="ECO:0000256" key="4">
    <source>
        <dbReference type="ARBA" id="ARBA00023015"/>
    </source>
</evidence>
<dbReference type="GO" id="GO:0000785">
    <property type="term" value="C:chromatin"/>
    <property type="evidence" value="ECO:0007669"/>
    <property type="project" value="TreeGrafter"/>
</dbReference>
<evidence type="ECO:0000256" key="7">
    <source>
        <dbReference type="ARBA" id="ARBA00023163"/>
    </source>
</evidence>
<keyword evidence="13" id="KW-1185">Reference proteome</keyword>
<dbReference type="GO" id="GO:1990907">
    <property type="term" value="C:beta-catenin-TCF complex"/>
    <property type="evidence" value="ECO:0007669"/>
    <property type="project" value="TreeGrafter"/>
</dbReference>
<evidence type="ECO:0000256" key="1">
    <source>
        <dbReference type="ARBA" id="ARBA00004123"/>
    </source>
</evidence>
<gene>
    <name evidence="12" type="ORF">CCH79_00018251</name>
</gene>
<evidence type="ECO:0000256" key="5">
    <source>
        <dbReference type="ARBA" id="ARBA00023125"/>
    </source>
</evidence>
<dbReference type="GO" id="GO:0060070">
    <property type="term" value="P:canonical Wnt signaling pathway"/>
    <property type="evidence" value="ECO:0007669"/>
    <property type="project" value="TreeGrafter"/>
</dbReference>
<keyword evidence="3" id="KW-0879">Wnt signaling pathway</keyword>
<evidence type="ECO:0000313" key="13">
    <source>
        <dbReference type="Proteomes" id="UP000250572"/>
    </source>
</evidence>
<evidence type="ECO:0000256" key="6">
    <source>
        <dbReference type="ARBA" id="ARBA00023159"/>
    </source>
</evidence>
<evidence type="ECO:0000256" key="9">
    <source>
        <dbReference type="PROSITE-ProRule" id="PRU00267"/>
    </source>
</evidence>
<feature type="compositionally biased region" description="Basic and acidic residues" evidence="10">
    <location>
        <begin position="337"/>
        <end position="359"/>
    </location>
</feature>
<feature type="region of interest" description="Disordered" evidence="10">
    <location>
        <begin position="102"/>
        <end position="128"/>
    </location>
</feature>
<dbReference type="EMBL" id="NHOQ01000945">
    <property type="protein sequence ID" value="PWA28139.1"/>
    <property type="molecule type" value="Genomic_DNA"/>
</dbReference>
<feature type="region of interest" description="Disordered" evidence="10">
    <location>
        <begin position="387"/>
        <end position="417"/>
    </location>
</feature>
<dbReference type="AlphaFoldDB" id="A0A315VY38"/>
<reference evidence="12 13" key="1">
    <citation type="journal article" date="2018" name="G3 (Bethesda)">
        <title>A High-Quality Reference Genome for the Invasive Mosquitofish Gambusia affinis Using a Chicago Library.</title>
        <authorList>
            <person name="Hoffberg S.L."/>
            <person name="Troendle N.J."/>
            <person name="Glenn T.C."/>
            <person name="Mahmud O."/>
            <person name="Louha S."/>
            <person name="Chalopin D."/>
            <person name="Bennetzen J.L."/>
            <person name="Mauricio R."/>
        </authorList>
    </citation>
    <scope>NUCLEOTIDE SEQUENCE [LARGE SCALE GENOMIC DNA]</scope>
    <source>
        <strain evidence="12">NE01/NJP1002.9</strain>
        <tissue evidence="12">Muscle</tissue>
    </source>
</reference>
<keyword evidence="7" id="KW-0804">Transcription</keyword>
<evidence type="ECO:0000256" key="8">
    <source>
        <dbReference type="ARBA" id="ARBA00023242"/>
    </source>
</evidence>
<evidence type="ECO:0000256" key="10">
    <source>
        <dbReference type="SAM" id="MobiDB-lite"/>
    </source>
</evidence>
<dbReference type="STRING" id="33528.ENSGAFP00000029999"/>
<organism evidence="12 13">
    <name type="scientific">Gambusia affinis</name>
    <name type="common">Western mosquitofish</name>
    <name type="synonym">Heterandria affinis</name>
    <dbReference type="NCBI Taxonomy" id="33528"/>
    <lineage>
        <taxon>Eukaryota</taxon>
        <taxon>Metazoa</taxon>
        <taxon>Chordata</taxon>
        <taxon>Craniata</taxon>
        <taxon>Vertebrata</taxon>
        <taxon>Euteleostomi</taxon>
        <taxon>Actinopterygii</taxon>
        <taxon>Neopterygii</taxon>
        <taxon>Teleostei</taxon>
        <taxon>Neoteleostei</taxon>
        <taxon>Acanthomorphata</taxon>
        <taxon>Ovalentaria</taxon>
        <taxon>Atherinomorphae</taxon>
        <taxon>Cyprinodontiformes</taxon>
        <taxon>Poeciliidae</taxon>
        <taxon>Poeciliinae</taxon>
        <taxon>Gambusia</taxon>
    </lineage>
</organism>